<dbReference type="InterPro" id="IPR004193">
    <property type="entry name" value="Glyco_hydro_13_N"/>
</dbReference>
<comment type="catalytic activity">
    <reaction evidence="1 10">
        <text>Transfers a segment of a (1-&gt;4)-alpha-D-glucan chain to a primary hydroxy group in a similar glucan chain.</text>
        <dbReference type="EC" id="2.4.1.18"/>
    </reaction>
</comment>
<dbReference type="InterPro" id="IPR013783">
    <property type="entry name" value="Ig-like_fold"/>
</dbReference>
<dbReference type="InterPro" id="IPR006407">
    <property type="entry name" value="GlgB"/>
</dbReference>
<evidence type="ECO:0000256" key="3">
    <source>
        <dbReference type="ARBA" id="ARBA00009000"/>
    </source>
</evidence>
<dbReference type="Pfam" id="PF02806">
    <property type="entry name" value="Alpha-amylase_C"/>
    <property type="match status" value="1"/>
</dbReference>
<comment type="caution">
    <text evidence="13">The sequence shown here is derived from an EMBL/GenBank/DDBJ whole genome shotgun (WGS) entry which is preliminary data.</text>
</comment>
<evidence type="ECO:0000256" key="10">
    <source>
        <dbReference type="HAMAP-Rule" id="MF_00685"/>
    </source>
</evidence>
<comment type="subunit">
    <text evidence="4 10">Monomer.</text>
</comment>
<dbReference type="OrthoDB" id="9800174at2"/>
<accession>A0A8I0PAI9</accession>
<evidence type="ECO:0000256" key="9">
    <source>
        <dbReference type="ARBA" id="ARBA00023277"/>
    </source>
</evidence>
<dbReference type="Gene3D" id="2.60.40.10">
    <property type="entry name" value="Immunoglobulins"/>
    <property type="match status" value="2"/>
</dbReference>
<keyword evidence="5 10" id="KW-0321">Glycogen metabolism</keyword>
<feature type="active site" description="Proton donor" evidence="10">
    <location>
        <position position="830"/>
    </location>
</feature>
<feature type="compositionally biased region" description="Low complexity" evidence="11">
    <location>
        <begin position="303"/>
        <end position="315"/>
    </location>
</feature>
<evidence type="ECO:0000256" key="8">
    <source>
        <dbReference type="ARBA" id="ARBA00023056"/>
    </source>
</evidence>
<evidence type="ECO:0000256" key="4">
    <source>
        <dbReference type="ARBA" id="ARBA00011245"/>
    </source>
</evidence>
<dbReference type="InterPro" id="IPR017853">
    <property type="entry name" value="GH"/>
</dbReference>
<evidence type="ECO:0000256" key="2">
    <source>
        <dbReference type="ARBA" id="ARBA00004964"/>
    </source>
</evidence>
<dbReference type="Pfam" id="PF00128">
    <property type="entry name" value="Alpha-amylase"/>
    <property type="match status" value="1"/>
</dbReference>
<evidence type="ECO:0000259" key="12">
    <source>
        <dbReference type="SMART" id="SM00642"/>
    </source>
</evidence>
<dbReference type="SUPFAM" id="SSF81296">
    <property type="entry name" value="E set domains"/>
    <property type="match status" value="1"/>
</dbReference>
<dbReference type="SUPFAM" id="SSF51011">
    <property type="entry name" value="Glycosyl hydrolase domain"/>
    <property type="match status" value="1"/>
</dbReference>
<dbReference type="InterPro" id="IPR044143">
    <property type="entry name" value="GlgB_N_E_set_prok"/>
</dbReference>
<keyword evidence="8 10" id="KW-0320">Glycogen biosynthesis</keyword>
<dbReference type="RefSeq" id="WP_078907641.1">
    <property type="nucleotide sequence ID" value="NZ_JADBGF010000001.1"/>
</dbReference>
<dbReference type="GeneID" id="86831011"/>
<feature type="compositionally biased region" description="Basic and acidic residues" evidence="11">
    <location>
        <begin position="172"/>
        <end position="182"/>
    </location>
</feature>
<dbReference type="GO" id="GO:0005829">
    <property type="term" value="C:cytosol"/>
    <property type="evidence" value="ECO:0007669"/>
    <property type="project" value="TreeGrafter"/>
</dbReference>
<feature type="compositionally biased region" description="Pro residues" evidence="11">
    <location>
        <begin position="316"/>
        <end position="325"/>
    </location>
</feature>
<feature type="compositionally biased region" description="Low complexity" evidence="11">
    <location>
        <begin position="326"/>
        <end position="349"/>
    </location>
</feature>
<feature type="compositionally biased region" description="Basic residues" evidence="11">
    <location>
        <begin position="27"/>
        <end position="54"/>
    </location>
</feature>
<comment type="pathway">
    <text evidence="2 10">Glycan biosynthesis; glycogen biosynthesis.</text>
</comment>
<dbReference type="InterPro" id="IPR054169">
    <property type="entry name" value="GlgB_N"/>
</dbReference>
<dbReference type="UniPathway" id="UPA00164"/>
<reference evidence="13 14" key="1">
    <citation type="submission" date="2020-10" db="EMBL/GenBank/DDBJ databases">
        <title>Sequencing the genomes of 1000 actinobacteria strains.</title>
        <authorList>
            <person name="Klenk H.-P."/>
        </authorList>
    </citation>
    <scope>NUCLEOTIDE SEQUENCE [LARGE SCALE GENOMIC DNA]</scope>
    <source>
        <strain evidence="13 14">DSM 41803</strain>
    </source>
</reference>
<dbReference type="HAMAP" id="MF_00685">
    <property type="entry name" value="GlgB"/>
    <property type="match status" value="1"/>
</dbReference>
<dbReference type="NCBIfam" id="NF003811">
    <property type="entry name" value="PRK05402.1"/>
    <property type="match status" value="1"/>
</dbReference>
<dbReference type="EC" id="2.4.1.18" evidence="10"/>
<evidence type="ECO:0000256" key="6">
    <source>
        <dbReference type="ARBA" id="ARBA00022676"/>
    </source>
</evidence>
<feature type="region of interest" description="Disordered" evidence="11">
    <location>
        <begin position="1"/>
        <end position="380"/>
    </location>
</feature>
<dbReference type="NCBIfam" id="NF008967">
    <property type="entry name" value="PRK12313.1"/>
    <property type="match status" value="1"/>
</dbReference>
<dbReference type="InterPro" id="IPR013780">
    <property type="entry name" value="Glyco_hydro_b"/>
</dbReference>
<proteinExistence type="inferred from homology"/>
<comment type="function">
    <text evidence="10">Catalyzes the formation of the alpha-1,6-glucosidic linkages in glycogen by scission of a 1,4-alpha-linked oligosaccharide from growing alpha-1,4-glucan chains and the subsequent attachment of the oligosaccharide to the alpha-1,6 position.</text>
</comment>
<dbReference type="PANTHER" id="PTHR43651:SF3">
    <property type="entry name" value="1,4-ALPHA-GLUCAN-BRANCHING ENZYME"/>
    <property type="match status" value="1"/>
</dbReference>
<comment type="similarity">
    <text evidence="3 10">Belongs to the glycosyl hydrolase 13 family. GlgB subfamily.</text>
</comment>
<dbReference type="Proteomes" id="UP000629287">
    <property type="component" value="Unassembled WGS sequence"/>
</dbReference>
<dbReference type="NCBIfam" id="TIGR01515">
    <property type="entry name" value="branching_enzym"/>
    <property type="match status" value="1"/>
</dbReference>
<dbReference type="CDD" id="cd02855">
    <property type="entry name" value="E_set_GBE_prok_N"/>
    <property type="match status" value="1"/>
</dbReference>
<dbReference type="GO" id="GO:0043169">
    <property type="term" value="F:cation binding"/>
    <property type="evidence" value="ECO:0007669"/>
    <property type="project" value="InterPro"/>
</dbReference>
<keyword evidence="9 10" id="KW-0119">Carbohydrate metabolism</keyword>
<evidence type="ECO:0000256" key="11">
    <source>
        <dbReference type="SAM" id="MobiDB-lite"/>
    </source>
</evidence>
<feature type="compositionally biased region" description="Low complexity" evidence="11">
    <location>
        <begin position="274"/>
        <end position="284"/>
    </location>
</feature>
<dbReference type="SMART" id="SM00642">
    <property type="entry name" value="Aamy"/>
    <property type="match status" value="1"/>
</dbReference>
<dbReference type="InterPro" id="IPR014756">
    <property type="entry name" value="Ig_E-set"/>
</dbReference>
<organism evidence="13 14">
    <name type="scientific">Streptomyces stelliscabiei</name>
    <dbReference type="NCBI Taxonomy" id="146820"/>
    <lineage>
        <taxon>Bacteria</taxon>
        <taxon>Bacillati</taxon>
        <taxon>Actinomycetota</taxon>
        <taxon>Actinomycetes</taxon>
        <taxon>Kitasatosporales</taxon>
        <taxon>Streptomycetaceae</taxon>
        <taxon>Streptomyces</taxon>
    </lineage>
</organism>
<dbReference type="Gene3D" id="3.20.20.80">
    <property type="entry name" value="Glycosidases"/>
    <property type="match status" value="1"/>
</dbReference>
<dbReference type="GO" id="GO:0004553">
    <property type="term" value="F:hydrolase activity, hydrolyzing O-glycosyl compounds"/>
    <property type="evidence" value="ECO:0007669"/>
    <property type="project" value="InterPro"/>
</dbReference>
<evidence type="ECO:0000313" key="13">
    <source>
        <dbReference type="EMBL" id="MBE1600362.1"/>
    </source>
</evidence>
<dbReference type="Pfam" id="PF02922">
    <property type="entry name" value="CBM_48"/>
    <property type="match status" value="1"/>
</dbReference>
<evidence type="ECO:0000256" key="7">
    <source>
        <dbReference type="ARBA" id="ARBA00022679"/>
    </source>
</evidence>
<evidence type="ECO:0000256" key="5">
    <source>
        <dbReference type="ARBA" id="ARBA00022600"/>
    </source>
</evidence>
<dbReference type="Pfam" id="PF22019">
    <property type="entry name" value="GlgB_N"/>
    <property type="match status" value="1"/>
</dbReference>
<dbReference type="SUPFAM" id="SSF51445">
    <property type="entry name" value="(Trans)glycosidases"/>
    <property type="match status" value="1"/>
</dbReference>
<dbReference type="Gene3D" id="2.60.40.1180">
    <property type="entry name" value="Golgi alpha-mannosidase II"/>
    <property type="match status" value="1"/>
</dbReference>
<dbReference type="FunFam" id="3.20.20.80:FF:000003">
    <property type="entry name" value="1,4-alpha-glucan branching enzyme GlgB"/>
    <property type="match status" value="1"/>
</dbReference>
<feature type="compositionally biased region" description="Low complexity" evidence="11">
    <location>
        <begin position="204"/>
        <end position="249"/>
    </location>
</feature>
<feature type="domain" description="Glycosyl hydrolase family 13 catalytic" evidence="12">
    <location>
        <begin position="625"/>
        <end position="985"/>
    </location>
</feature>
<keyword evidence="14" id="KW-1185">Reference proteome</keyword>
<dbReference type="GO" id="GO:0003844">
    <property type="term" value="F:1,4-alpha-glucan branching enzyme activity"/>
    <property type="evidence" value="ECO:0007669"/>
    <property type="project" value="UniProtKB-UniRule"/>
</dbReference>
<feature type="active site" description="Nucleophile" evidence="10">
    <location>
        <position position="777"/>
    </location>
</feature>
<dbReference type="GO" id="GO:0005978">
    <property type="term" value="P:glycogen biosynthetic process"/>
    <property type="evidence" value="ECO:0007669"/>
    <property type="project" value="UniProtKB-UniRule"/>
</dbReference>
<keyword evidence="7 10" id="KW-0808">Transferase</keyword>
<evidence type="ECO:0000313" key="14">
    <source>
        <dbReference type="Proteomes" id="UP000629287"/>
    </source>
</evidence>
<name>A0A8I0PAI9_9ACTN</name>
<dbReference type="EMBL" id="JADBGF010000001">
    <property type="protein sequence ID" value="MBE1600362.1"/>
    <property type="molecule type" value="Genomic_DNA"/>
</dbReference>
<dbReference type="FunFam" id="2.60.40.10:FF:000169">
    <property type="entry name" value="1,4-alpha-glucan branching enzyme GlgB"/>
    <property type="match status" value="1"/>
</dbReference>
<dbReference type="PANTHER" id="PTHR43651">
    <property type="entry name" value="1,4-ALPHA-GLUCAN-BRANCHING ENZYME"/>
    <property type="match status" value="1"/>
</dbReference>
<evidence type="ECO:0000256" key="1">
    <source>
        <dbReference type="ARBA" id="ARBA00000826"/>
    </source>
</evidence>
<keyword evidence="6 10" id="KW-0328">Glycosyltransferase</keyword>
<dbReference type="InterPro" id="IPR006048">
    <property type="entry name" value="A-amylase/branching_C"/>
</dbReference>
<dbReference type="FunFam" id="2.60.40.1180:FF:000002">
    <property type="entry name" value="1,4-alpha-glucan branching enzyme GlgB"/>
    <property type="match status" value="1"/>
</dbReference>
<feature type="compositionally biased region" description="Low complexity" evidence="11">
    <location>
        <begin position="55"/>
        <end position="74"/>
    </location>
</feature>
<sequence length="1108" mass="119058">MTPRPPSDDSTQPTGPADEGPAPVKRTAVKKTAAKKAVAKKATAKKTATKKAATKKAATPSAGSTPTAAAEEAPQPVRTAGGTRKPRKTAGVKAAEIEAAAEKAGEGAPEAKAPIEGEPAAGTSAPRKAAARKGVAAKAPAKKATTTTSTATKAEAVAKKAVAKKAVTNKTVTKEAVTDRAVAKKAVTKKTVTDKAVAKKTVGKKAVTAKPAATTAAGTAVAKATAAKTAVVKPDASTKAAAKATGSKKTAAKKTGVKKAAVKKTAVETPASGEAVTTEAAARRTAAKRAVRTPRQAERAQTPVLVPAVPPGAGAAPPPPVPADAPAPEAVLPQQASAEPVVPEQSAAEPPAPQPSVPRQDTPEAPGIPQDDPALAHPVVSPAMDGADRERLLAGTHHAPHSVLGAHPVPGGVVFRAFRPYALGVSVVVDSLRAELHDDGGGFFSALLPLREVPGAYRLLVSYEGAVQETEDAYRFLPAIGELDQHLINEGRHEELWKALGAEPMTHQGVTGTRFTVWAPNALGVRLAGTFNFWDATGYPMRSLGSSGVWELFVPGIGEGELYKFEITRPDGSKTLRADPMARRTEVPPNTSSVIHASRYEWNDEEWLARRTQTPAHEAPFSVYEVHLPSWRPGLTYRQLAEQLPAYVSDLGFTHVELLPIAEHPFGGSWGYQVTGFYAPTARLGTPDDFKYLVDALHRAGIGVLMDWVPAHFPRDDWALAEFDGRPLYEHADPLRAAHPDWGTLEFDYGRREVRNFLVANAVYWCEEYHIDGLRVDAVASMLYLDYSREPGQWTPNEHGGRENLDAVAFLQEMNATVYRRVPGVVTIAEESTAWDGVTRATHHTGPGGFGGLGFGLKWNMGWMHDSLDYMAKDPVHRKHHHHEMTFSMVYAYSENYVLPISHDEVVHGKGSLVSKMPGDWWQRRANHRAYLGFMWAHPGKQLLFMGQEFAQGAEWSEAHGPDWWLLDPAYGAEADHRGVRDLVRDLNTTYRDTPALWQQDTRPAGFSWITGDSADDNVLAFLRFAEDGTPLLAVSNFSPVVRQEYRLGVPEDVPAWREVLNTDAEAYGGTGATTSAPVKPDPHPWHARPASIRVTLPPLSTVWLRPA</sequence>
<dbReference type="AlphaFoldDB" id="A0A8I0PAI9"/>
<feature type="compositionally biased region" description="Basic residues" evidence="11">
    <location>
        <begin position="250"/>
        <end position="262"/>
    </location>
</feature>
<dbReference type="CDD" id="cd11322">
    <property type="entry name" value="AmyAc_Glg_BE"/>
    <property type="match status" value="1"/>
</dbReference>
<protein>
    <recommendedName>
        <fullName evidence="10">1,4-alpha-glucan branching enzyme GlgB</fullName>
        <ecNumber evidence="10">2.4.1.18</ecNumber>
    </recommendedName>
    <alternativeName>
        <fullName evidence="10">1,4-alpha-D-glucan:1,4-alpha-D-glucan 6-glucosyl-transferase</fullName>
    </alternativeName>
    <alternativeName>
        <fullName evidence="10">Alpha-(1-&gt;4)-glucan branching enzyme</fullName>
    </alternativeName>
    <alternativeName>
        <fullName evidence="10">Glycogen branching enzyme</fullName>
        <shortName evidence="10">BE</shortName>
    </alternativeName>
</protein>
<gene>
    <name evidence="10" type="primary">glgB</name>
    <name evidence="13" type="ORF">H4687_006491</name>
</gene>
<feature type="compositionally biased region" description="Low complexity" evidence="11">
    <location>
        <begin position="106"/>
        <end position="155"/>
    </location>
</feature>
<dbReference type="InterPro" id="IPR006047">
    <property type="entry name" value="GH13_cat_dom"/>
</dbReference>